<keyword evidence="2" id="KW-1185">Reference proteome</keyword>
<reference evidence="1 2" key="1">
    <citation type="journal article" date="2009" name="Gene">
        <title>Genome of a virulent bacteriophage Lb338-1 that lyses the probiotic Lactobacillus paracasei cheese strain.</title>
        <authorList>
            <person name="Alemayehu D."/>
            <person name="Ross R.P."/>
            <person name="O'Sullivan O."/>
            <person name="Coffey A."/>
            <person name="Stanton C."/>
            <person name="Fitzgerald G.F."/>
            <person name="McAuliffe O."/>
        </authorList>
    </citation>
    <scope>NUCLEOTIDE SEQUENCE [LARGE SCALE GENOMIC DNA]</scope>
    <source>
        <strain evidence="1">Lb338-1</strain>
    </source>
</reference>
<dbReference type="RefSeq" id="YP_002790686.1">
    <property type="nucleotide sequence ID" value="NC_012530.1"/>
</dbReference>
<accession>C1KFB7</accession>
<protein>
    <submittedName>
        <fullName evidence="1">Uncharacterized protein</fullName>
    </submittedName>
</protein>
<name>C1KFB7_9CAUD</name>
<dbReference type="EMBL" id="FJ822135">
    <property type="protein sequence ID" value="ACO36928.1"/>
    <property type="molecule type" value="Genomic_DNA"/>
</dbReference>
<organism evidence="1 2">
    <name type="scientific">Lactobacillus phage Lb338-1</name>
    <dbReference type="NCBI Taxonomy" id="2892342"/>
    <lineage>
        <taxon>Viruses</taxon>
        <taxon>Duplodnaviria</taxon>
        <taxon>Heunggongvirae</taxon>
        <taxon>Uroviricota</taxon>
        <taxon>Caudoviricetes</taxon>
        <taxon>Herelleviridae</taxon>
        <taxon>Mooreparkvirus</taxon>
        <taxon>Mooreparkvirus Lb3381</taxon>
    </lineage>
</organism>
<dbReference type="KEGG" id="vg:7750862"/>
<gene>
    <name evidence="1" type="ORF">lb338_phage_7</name>
</gene>
<evidence type="ECO:0000313" key="2">
    <source>
        <dbReference type="Proteomes" id="UP000001878"/>
    </source>
</evidence>
<evidence type="ECO:0000313" key="1">
    <source>
        <dbReference type="EMBL" id="ACO36928.1"/>
    </source>
</evidence>
<proteinExistence type="predicted"/>
<sequence>MKMQKETYYKILNQVALSTAKDLSKLYHAGWYAHFTPTIVHQEAYKRLIRSTAYVHFGQYNKTAKADLQPITEDLYDKIIMGEEL</sequence>
<dbReference type="GeneID" id="7750862"/>
<dbReference type="Proteomes" id="UP000001878">
    <property type="component" value="Segment"/>
</dbReference>